<reference evidence="2" key="1">
    <citation type="submission" date="2023-06" db="EMBL/GenBank/DDBJ databases">
        <title>Robiginitalea aurantiacus sp. nov. and Algoriphagus sediminis sp. nov., isolated from coastal sediment.</title>
        <authorList>
            <person name="Zhou Z.Y."/>
            <person name="An J."/>
            <person name="Jia Y.W."/>
            <person name="Du Z.J."/>
        </authorList>
    </citation>
    <scope>NUCLEOTIDE SEQUENCE</scope>
    <source>
        <strain evidence="2">C2-7</strain>
    </source>
</reference>
<dbReference type="RefSeq" id="WP_290001605.1">
    <property type="nucleotide sequence ID" value="NZ_JAUEPH010000006.1"/>
</dbReference>
<gene>
    <name evidence="2" type="ORF">QVH07_14345</name>
</gene>
<evidence type="ECO:0000259" key="1">
    <source>
        <dbReference type="Pfam" id="PF00144"/>
    </source>
</evidence>
<organism evidence="2 3">
    <name type="scientific">Algoriphagus sediminis</name>
    <dbReference type="NCBI Taxonomy" id="3057113"/>
    <lineage>
        <taxon>Bacteria</taxon>
        <taxon>Pseudomonadati</taxon>
        <taxon>Bacteroidota</taxon>
        <taxon>Cytophagia</taxon>
        <taxon>Cytophagales</taxon>
        <taxon>Cyclobacteriaceae</taxon>
        <taxon>Algoriphagus</taxon>
    </lineage>
</organism>
<sequence>MEIREGISQQLTGLICMVLVAIGCEKQSLPEIYRDLDLVGIQRFADSLVTSRMNEYEIPGLSIGIVKDDEIIFARGYGLRDLAQDYPVTKNSIFHTASISKLFTAQGILILRDSGKLKLNSKISNILPDLDYSGNSGDITTRQLLNHTSGLPDIRDYEWEKALASKDALRNYFEHLTLDARSIPGTEYYYSNLGYNLLALIIEEVSAQSFEDFIKDNILLPYGMESSDFEYPKIPDSLKSTPYTKNWFGNIEQISNYPYSRVHAGSSTLNSSAQDISNWMIKVMKEEHLISEITSPDDNFPQIYLGFQQYETKRFKGVGHFGGDPGFRSFLLMIPSQKIGLVLLANCDYDEDFRQEIILPIANELVLN</sequence>
<dbReference type="Pfam" id="PF00144">
    <property type="entry name" value="Beta-lactamase"/>
    <property type="match status" value="1"/>
</dbReference>
<dbReference type="EMBL" id="JAUEPH010000006">
    <property type="protein sequence ID" value="MDN3205340.1"/>
    <property type="molecule type" value="Genomic_DNA"/>
</dbReference>
<dbReference type="PANTHER" id="PTHR46825:SF9">
    <property type="entry name" value="BETA-LACTAMASE-RELATED DOMAIN-CONTAINING PROTEIN"/>
    <property type="match status" value="1"/>
</dbReference>
<dbReference type="InterPro" id="IPR001466">
    <property type="entry name" value="Beta-lactam-related"/>
</dbReference>
<dbReference type="PROSITE" id="PS51257">
    <property type="entry name" value="PROKAR_LIPOPROTEIN"/>
    <property type="match status" value="1"/>
</dbReference>
<dbReference type="Gene3D" id="3.40.710.10">
    <property type="entry name" value="DD-peptidase/beta-lactamase superfamily"/>
    <property type="match status" value="1"/>
</dbReference>
<comment type="caution">
    <text evidence="2">The sequence shown here is derived from an EMBL/GenBank/DDBJ whole genome shotgun (WGS) entry which is preliminary data.</text>
</comment>
<dbReference type="Proteomes" id="UP001171916">
    <property type="component" value="Unassembled WGS sequence"/>
</dbReference>
<proteinExistence type="predicted"/>
<evidence type="ECO:0000313" key="2">
    <source>
        <dbReference type="EMBL" id="MDN3205340.1"/>
    </source>
</evidence>
<protein>
    <submittedName>
        <fullName evidence="2">Serine hydrolase domain-containing protein</fullName>
        <ecNumber evidence="2">3.1.1.103</ecNumber>
    </submittedName>
</protein>
<dbReference type="GO" id="GO:0016787">
    <property type="term" value="F:hydrolase activity"/>
    <property type="evidence" value="ECO:0007669"/>
    <property type="project" value="UniProtKB-KW"/>
</dbReference>
<evidence type="ECO:0000313" key="3">
    <source>
        <dbReference type="Proteomes" id="UP001171916"/>
    </source>
</evidence>
<dbReference type="InterPro" id="IPR012338">
    <property type="entry name" value="Beta-lactam/transpept-like"/>
</dbReference>
<dbReference type="PANTHER" id="PTHR46825">
    <property type="entry name" value="D-ALANYL-D-ALANINE-CARBOXYPEPTIDASE/ENDOPEPTIDASE AMPH"/>
    <property type="match status" value="1"/>
</dbReference>
<accession>A0ABT7YFN6</accession>
<dbReference type="InterPro" id="IPR050491">
    <property type="entry name" value="AmpC-like"/>
</dbReference>
<keyword evidence="2" id="KW-0378">Hydrolase</keyword>
<keyword evidence="3" id="KW-1185">Reference proteome</keyword>
<dbReference type="EC" id="3.1.1.103" evidence="2"/>
<dbReference type="SUPFAM" id="SSF56601">
    <property type="entry name" value="beta-lactamase/transpeptidase-like"/>
    <property type="match status" value="1"/>
</dbReference>
<feature type="domain" description="Beta-lactamase-related" evidence="1">
    <location>
        <begin position="46"/>
        <end position="355"/>
    </location>
</feature>
<name>A0ABT7YFN6_9BACT</name>